<comment type="caution">
    <text evidence="2">The sequence shown here is derived from an EMBL/GenBank/DDBJ whole genome shotgun (WGS) entry which is preliminary data.</text>
</comment>
<dbReference type="PANTHER" id="PTHR43677:SF4">
    <property type="entry name" value="QUINONE OXIDOREDUCTASE-LIKE PROTEIN 2"/>
    <property type="match status" value="1"/>
</dbReference>
<organism evidence="2 3">
    <name type="scientific">Sphingobium cyanobacteriorum</name>
    <dbReference type="NCBI Taxonomy" id="3063954"/>
    <lineage>
        <taxon>Bacteria</taxon>
        <taxon>Pseudomonadati</taxon>
        <taxon>Pseudomonadota</taxon>
        <taxon>Alphaproteobacteria</taxon>
        <taxon>Sphingomonadales</taxon>
        <taxon>Sphingomonadaceae</taxon>
        <taxon>Sphingobium</taxon>
    </lineage>
</organism>
<dbReference type="Pfam" id="PF08240">
    <property type="entry name" value="ADH_N"/>
    <property type="match status" value="1"/>
</dbReference>
<dbReference type="InterPro" id="IPR013154">
    <property type="entry name" value="ADH-like_N"/>
</dbReference>
<dbReference type="SUPFAM" id="SSF51735">
    <property type="entry name" value="NAD(P)-binding Rossmann-fold domains"/>
    <property type="match status" value="1"/>
</dbReference>
<evidence type="ECO:0000313" key="2">
    <source>
        <dbReference type="EMBL" id="MDO7836447.1"/>
    </source>
</evidence>
<dbReference type="InterPro" id="IPR036291">
    <property type="entry name" value="NAD(P)-bd_dom_sf"/>
</dbReference>
<sequence length="330" mass="34186">MAALVCEAFSPLPRLCSREVAIPEPGIGEIRLKVACAGLGFVDALVCSGEYQVKPPLPFTPGNEVAGCVDAVGAGVTSLKPGDRVAALVAGGGLGEYALAREALVVAIPDALPFLTAAACVTNYTTVAFGLQGLGRPAKGETMLVLGAGGGLGMAALDFGRMLGLRTIALASNEEKRRAANMQGATIVMDYSGGDWRRAVEAEIGKAAVDIIFDPVGGAMSEPAFRLLAIGGRHLVLGFASGEIARLPLNLPLLRRADIIGVDWGGAVRGDVTLFRPTFAPVAQALADGVLRPTGIQPIAFRDSQEALARLRNRQAHGKSVVEVALENRI</sequence>
<dbReference type="InterPro" id="IPR051397">
    <property type="entry name" value="Zn-ADH-like_protein"/>
</dbReference>
<dbReference type="InterPro" id="IPR011032">
    <property type="entry name" value="GroES-like_sf"/>
</dbReference>
<evidence type="ECO:0000313" key="3">
    <source>
        <dbReference type="Proteomes" id="UP001176471"/>
    </source>
</evidence>
<gene>
    <name evidence="2" type="ORF">Q4610_15460</name>
</gene>
<dbReference type="SMART" id="SM00829">
    <property type="entry name" value="PKS_ER"/>
    <property type="match status" value="1"/>
</dbReference>
<feature type="domain" description="Enoyl reductase (ER)" evidence="1">
    <location>
        <begin position="10"/>
        <end position="322"/>
    </location>
</feature>
<dbReference type="InterPro" id="IPR020843">
    <property type="entry name" value="ER"/>
</dbReference>
<name>A0ABT8ZPJ1_9SPHN</name>
<dbReference type="CDD" id="cd08241">
    <property type="entry name" value="QOR1"/>
    <property type="match status" value="1"/>
</dbReference>
<keyword evidence="3" id="KW-1185">Reference proteome</keyword>
<dbReference type="PANTHER" id="PTHR43677">
    <property type="entry name" value="SHORT-CHAIN DEHYDROGENASE/REDUCTASE"/>
    <property type="match status" value="1"/>
</dbReference>
<dbReference type="Pfam" id="PF00107">
    <property type="entry name" value="ADH_zinc_N"/>
    <property type="match status" value="1"/>
</dbReference>
<dbReference type="SUPFAM" id="SSF50129">
    <property type="entry name" value="GroES-like"/>
    <property type="match status" value="1"/>
</dbReference>
<dbReference type="RefSeq" id="WP_304536864.1">
    <property type="nucleotide sequence ID" value="NZ_JAUQOM010000008.1"/>
</dbReference>
<accession>A0ABT8ZPJ1</accession>
<dbReference type="GO" id="GO:0016491">
    <property type="term" value="F:oxidoreductase activity"/>
    <property type="evidence" value="ECO:0007669"/>
    <property type="project" value="UniProtKB-KW"/>
</dbReference>
<reference evidence="2" key="1">
    <citation type="submission" date="2023-07" db="EMBL/GenBank/DDBJ databases">
        <title>Bacterial whole genome sequence for Sphingobium sp. HBC34.</title>
        <authorList>
            <person name="Le V."/>
            <person name="Ko S.-R."/>
            <person name="Ahn C.-Y."/>
            <person name="Oh H.-M."/>
        </authorList>
    </citation>
    <scope>NUCLEOTIDE SEQUENCE</scope>
    <source>
        <strain evidence="2">HBC34</strain>
    </source>
</reference>
<dbReference type="Gene3D" id="3.40.50.720">
    <property type="entry name" value="NAD(P)-binding Rossmann-like Domain"/>
    <property type="match status" value="1"/>
</dbReference>
<dbReference type="Gene3D" id="3.90.180.10">
    <property type="entry name" value="Medium-chain alcohol dehydrogenases, catalytic domain"/>
    <property type="match status" value="1"/>
</dbReference>
<protein>
    <submittedName>
        <fullName evidence="2">NADPH:quinone oxidoreductase family protein</fullName>
        <ecNumber evidence="2">1.-.-.-</ecNumber>
    </submittedName>
</protein>
<dbReference type="Proteomes" id="UP001176471">
    <property type="component" value="Unassembled WGS sequence"/>
</dbReference>
<keyword evidence="2" id="KW-0560">Oxidoreductase</keyword>
<dbReference type="EC" id="1.-.-.-" evidence="2"/>
<dbReference type="InterPro" id="IPR013149">
    <property type="entry name" value="ADH-like_C"/>
</dbReference>
<dbReference type="EMBL" id="JAUQOM010000008">
    <property type="protein sequence ID" value="MDO7836447.1"/>
    <property type="molecule type" value="Genomic_DNA"/>
</dbReference>
<proteinExistence type="predicted"/>
<evidence type="ECO:0000259" key="1">
    <source>
        <dbReference type="SMART" id="SM00829"/>
    </source>
</evidence>